<feature type="region of interest" description="Disordered" evidence="1">
    <location>
        <begin position="1313"/>
        <end position="1337"/>
    </location>
</feature>
<gene>
    <name evidence="3" type="ORF">BESB_018470</name>
</gene>
<comment type="caution">
    <text evidence="3">The sequence shown here is derived from an EMBL/GenBank/DDBJ whole genome shotgun (WGS) entry which is preliminary data.</text>
</comment>
<keyword evidence="2" id="KW-1133">Transmembrane helix</keyword>
<dbReference type="GeneID" id="40306908"/>
<feature type="compositionally biased region" description="Polar residues" evidence="1">
    <location>
        <begin position="1313"/>
        <end position="1323"/>
    </location>
</feature>
<keyword evidence="4" id="KW-1185">Reference proteome</keyword>
<keyword evidence="2" id="KW-0812">Transmembrane</keyword>
<evidence type="ECO:0000256" key="1">
    <source>
        <dbReference type="SAM" id="MobiDB-lite"/>
    </source>
</evidence>
<accession>A0A2A9M3L0</accession>
<dbReference type="RefSeq" id="XP_029216538.1">
    <property type="nucleotide sequence ID" value="XM_029360562.1"/>
</dbReference>
<evidence type="ECO:0000256" key="2">
    <source>
        <dbReference type="SAM" id="Phobius"/>
    </source>
</evidence>
<keyword evidence="2" id="KW-0472">Membrane</keyword>
<protein>
    <recommendedName>
        <fullName evidence="5">Transmembrane protein</fullName>
    </recommendedName>
</protein>
<dbReference type="EMBL" id="NWUJ01000011">
    <property type="protein sequence ID" value="PFH32529.1"/>
    <property type="molecule type" value="Genomic_DNA"/>
</dbReference>
<evidence type="ECO:0008006" key="5">
    <source>
        <dbReference type="Google" id="ProtNLM"/>
    </source>
</evidence>
<organism evidence="3 4">
    <name type="scientific">Besnoitia besnoiti</name>
    <name type="common">Apicomplexan protozoan</name>
    <dbReference type="NCBI Taxonomy" id="94643"/>
    <lineage>
        <taxon>Eukaryota</taxon>
        <taxon>Sar</taxon>
        <taxon>Alveolata</taxon>
        <taxon>Apicomplexa</taxon>
        <taxon>Conoidasida</taxon>
        <taxon>Coccidia</taxon>
        <taxon>Eucoccidiorida</taxon>
        <taxon>Eimeriorina</taxon>
        <taxon>Sarcocystidae</taxon>
        <taxon>Besnoitia</taxon>
    </lineage>
</organism>
<dbReference type="KEGG" id="bbes:BESB_018470"/>
<sequence>MGPLHVLAPAAAAVIIGVLSIFYQVAALSLKEAPASDLSWIPEGSSGYRAVQITPEGLPFLLRATPTEPPEAKIAAVAIQKALKQEARAAKRAEWISGFKASIFRLPFPALRRKLRRRLEAYKEAESSFKTAMGIGVTRATLGGFYGFGGLVGALALPFRAIAYTVASGFRALMDSSKNIYNARIAVMRAEKDQAQKFVNAEVQQTAQSHHVIQLIERLSKAIVAHLIPADQLRLDLRVTDMQLMKAQVVALYRRFKNEVKTNKMLRTVAQGEAASSFFGRVRRRFVYRRTLLKNAEQHLFTAFVVAVQQASFIPGETMQGFNSRTETATNLVDLLFQMTDQEDKGQAKATENFLRLHQGYLEEKTINEIASSLASTVVAQRYEMISLLQQLSRQPGRLLSPDDVRQACRGPGKYVDAASVHAGFPVPLDTRLDYFVYIYRAPHQDPELELQRCVSAQNIYRLVGQRNFFVPRTDSTRDKRPKFDIGDFRLVKGSLLLSKVEDPDTVMLRLINAVSGYLYNTFDSDSLKQFVKETLLDLNYIPISEIPEKSSSFFSWRRAVKNQLLIIPSCVAQKLSSTGERPQDLTIPVLGEDTWKEVFEQCGFELTPVSRLRRFLRIGVKRGFAGLLQRVRVNTGVFRGSRVFHDAAWRALRLYLGGEDLSTEVSGLREEFFPQDPTFAYLNSVFAKIVADSGIEAFSDANELEPHLAAESASFPLKIQPVTSNHLYTPAEAPEAWRAAMWEQLDKLVTASGRLRIVVSDRVRISACRALKRLHKRYREDEGVIDEVLRYFGLQGPHPPVRSLVCSRAPANADPSAETVFATNAFPARGTTADGSLPDPMAPFRLFVERALAALDGGAQLPFVIRFLLEGEPHLFQMHSVVARPNVETMRGYEAETMLKLAKEMPHGSFEAVLERMKGVFMKMFDIEVVGLRHKTGADCFFLGAPWAHTGLWGSSNSLFEVPEESVFAPKSSLSPEDCISGGRDGETFVDAVNSAVQQWISQGFSHILFNENLDDQALQTVDYDEMLSDKMGDFQALGDQTRTVFRDMVRIQQNPALLKRAHDFLQKYFGDPNTPPPPNITRFVMLKALATEGKDGFFDGFQSNALIYLIWKHKDLTLAGVPEGEDPMAIASKLSQFEKSMISPDSLSLPLRYTVPFPLMAEQQIKRQGFLHRFMYRRFYEIPNNVIFFSTIGATACLAGGPAAPLCASIFFKFSPLYGSQIVGAVGLLIGATISLVKVFKWYIYSSAQLAVQHILWGSLQVAVGSATAKLLDSLPADSKLASEEAEKLALIDESGLPFLRAPSTPTVVSEASTTVAPSESQETDISDLQLENTN</sequence>
<feature type="transmembrane region" description="Helical" evidence="2">
    <location>
        <begin position="1220"/>
        <end position="1242"/>
    </location>
</feature>
<name>A0A2A9M3L0_BESBE</name>
<feature type="transmembrane region" description="Helical" evidence="2">
    <location>
        <begin position="6"/>
        <end position="30"/>
    </location>
</feature>
<dbReference type="OrthoDB" id="329303at2759"/>
<evidence type="ECO:0000313" key="4">
    <source>
        <dbReference type="Proteomes" id="UP000224006"/>
    </source>
</evidence>
<dbReference type="Proteomes" id="UP000224006">
    <property type="component" value="Chromosome X"/>
</dbReference>
<evidence type="ECO:0000313" key="3">
    <source>
        <dbReference type="EMBL" id="PFH32529.1"/>
    </source>
</evidence>
<dbReference type="VEuPathDB" id="ToxoDB:BESB_018470"/>
<reference evidence="3 4" key="1">
    <citation type="submission" date="2017-09" db="EMBL/GenBank/DDBJ databases">
        <title>Genome sequencing of Besnoitia besnoiti strain Bb-Ger1.</title>
        <authorList>
            <person name="Schares G."/>
            <person name="Venepally P."/>
            <person name="Lorenzi H.A."/>
        </authorList>
    </citation>
    <scope>NUCLEOTIDE SEQUENCE [LARGE SCALE GENOMIC DNA]</scope>
    <source>
        <strain evidence="3 4">Bb-Ger1</strain>
    </source>
</reference>
<proteinExistence type="predicted"/>